<dbReference type="EMBL" id="WHVB01000004">
    <property type="protein sequence ID" value="KAF8483314.1"/>
    <property type="molecule type" value="Genomic_DNA"/>
</dbReference>
<accession>A0A9P5N0I6</accession>
<evidence type="ECO:0000313" key="1">
    <source>
        <dbReference type="EMBL" id="KAF8483314.1"/>
    </source>
</evidence>
<protein>
    <submittedName>
        <fullName evidence="1">Uncharacterized protein</fullName>
    </submittedName>
</protein>
<keyword evidence="2" id="KW-1185">Reference proteome</keyword>
<sequence length="225" mass="25093">MHNMPNTKLCLLVLVADPPSHVSFPEENEHFSSKYVVATNDLRKHFNYERLASFSPVLKVNDCDADRCGECADHDNTHFDHHAAQHRLAMSLVAAPPTCSKGKQRACMYRYQRSILYAMEAQLEGQESRVLFVVGQLCPTVRQAITLPRGSGQQERGGRRGTTIDISRCKTGLRFSGLTTGLVLISPVSRRFVICPIDPPELKFLRKRSWSASATAGEDVGLYCV</sequence>
<gene>
    <name evidence="1" type="ORF">DFH94DRAFT_843021</name>
</gene>
<dbReference type="Proteomes" id="UP000759537">
    <property type="component" value="Unassembled WGS sequence"/>
</dbReference>
<evidence type="ECO:0000313" key="2">
    <source>
        <dbReference type="Proteomes" id="UP000759537"/>
    </source>
</evidence>
<proteinExistence type="predicted"/>
<name>A0A9P5N0I6_9AGAM</name>
<reference evidence="1" key="1">
    <citation type="submission" date="2019-10" db="EMBL/GenBank/DDBJ databases">
        <authorList>
            <consortium name="DOE Joint Genome Institute"/>
            <person name="Kuo A."/>
            <person name="Miyauchi S."/>
            <person name="Kiss E."/>
            <person name="Drula E."/>
            <person name="Kohler A."/>
            <person name="Sanchez-Garcia M."/>
            <person name="Andreopoulos B."/>
            <person name="Barry K.W."/>
            <person name="Bonito G."/>
            <person name="Buee M."/>
            <person name="Carver A."/>
            <person name="Chen C."/>
            <person name="Cichocki N."/>
            <person name="Clum A."/>
            <person name="Culley D."/>
            <person name="Crous P.W."/>
            <person name="Fauchery L."/>
            <person name="Girlanda M."/>
            <person name="Hayes R."/>
            <person name="Keri Z."/>
            <person name="LaButti K."/>
            <person name="Lipzen A."/>
            <person name="Lombard V."/>
            <person name="Magnuson J."/>
            <person name="Maillard F."/>
            <person name="Morin E."/>
            <person name="Murat C."/>
            <person name="Nolan M."/>
            <person name="Ohm R."/>
            <person name="Pangilinan J."/>
            <person name="Pereira M."/>
            <person name="Perotto S."/>
            <person name="Peter M."/>
            <person name="Riley R."/>
            <person name="Sitrit Y."/>
            <person name="Stielow B."/>
            <person name="Szollosi G."/>
            <person name="Zifcakova L."/>
            <person name="Stursova M."/>
            <person name="Spatafora J.W."/>
            <person name="Tedersoo L."/>
            <person name="Vaario L.-M."/>
            <person name="Yamada A."/>
            <person name="Yan M."/>
            <person name="Wang P."/>
            <person name="Xu J."/>
            <person name="Bruns T."/>
            <person name="Baldrian P."/>
            <person name="Vilgalys R."/>
            <person name="Henrissat B."/>
            <person name="Grigoriev I.V."/>
            <person name="Hibbett D."/>
            <person name="Nagy L.G."/>
            <person name="Martin F.M."/>
        </authorList>
    </citation>
    <scope>NUCLEOTIDE SEQUENCE</scope>
    <source>
        <strain evidence="1">Prilba</strain>
    </source>
</reference>
<organism evidence="1 2">
    <name type="scientific">Russula ochroleuca</name>
    <dbReference type="NCBI Taxonomy" id="152965"/>
    <lineage>
        <taxon>Eukaryota</taxon>
        <taxon>Fungi</taxon>
        <taxon>Dikarya</taxon>
        <taxon>Basidiomycota</taxon>
        <taxon>Agaricomycotina</taxon>
        <taxon>Agaricomycetes</taxon>
        <taxon>Russulales</taxon>
        <taxon>Russulaceae</taxon>
        <taxon>Russula</taxon>
    </lineage>
</organism>
<reference evidence="1" key="2">
    <citation type="journal article" date="2020" name="Nat. Commun.">
        <title>Large-scale genome sequencing of mycorrhizal fungi provides insights into the early evolution of symbiotic traits.</title>
        <authorList>
            <person name="Miyauchi S."/>
            <person name="Kiss E."/>
            <person name="Kuo A."/>
            <person name="Drula E."/>
            <person name="Kohler A."/>
            <person name="Sanchez-Garcia M."/>
            <person name="Morin E."/>
            <person name="Andreopoulos B."/>
            <person name="Barry K.W."/>
            <person name="Bonito G."/>
            <person name="Buee M."/>
            <person name="Carver A."/>
            <person name="Chen C."/>
            <person name="Cichocki N."/>
            <person name="Clum A."/>
            <person name="Culley D."/>
            <person name="Crous P.W."/>
            <person name="Fauchery L."/>
            <person name="Girlanda M."/>
            <person name="Hayes R.D."/>
            <person name="Keri Z."/>
            <person name="LaButti K."/>
            <person name="Lipzen A."/>
            <person name="Lombard V."/>
            <person name="Magnuson J."/>
            <person name="Maillard F."/>
            <person name="Murat C."/>
            <person name="Nolan M."/>
            <person name="Ohm R.A."/>
            <person name="Pangilinan J."/>
            <person name="Pereira M.F."/>
            <person name="Perotto S."/>
            <person name="Peter M."/>
            <person name="Pfister S."/>
            <person name="Riley R."/>
            <person name="Sitrit Y."/>
            <person name="Stielow J.B."/>
            <person name="Szollosi G."/>
            <person name="Zifcakova L."/>
            <person name="Stursova M."/>
            <person name="Spatafora J.W."/>
            <person name="Tedersoo L."/>
            <person name="Vaario L.M."/>
            <person name="Yamada A."/>
            <person name="Yan M."/>
            <person name="Wang P."/>
            <person name="Xu J."/>
            <person name="Bruns T."/>
            <person name="Baldrian P."/>
            <person name="Vilgalys R."/>
            <person name="Dunand C."/>
            <person name="Henrissat B."/>
            <person name="Grigoriev I.V."/>
            <person name="Hibbett D."/>
            <person name="Nagy L.G."/>
            <person name="Martin F.M."/>
        </authorList>
    </citation>
    <scope>NUCLEOTIDE SEQUENCE</scope>
    <source>
        <strain evidence="1">Prilba</strain>
    </source>
</reference>
<comment type="caution">
    <text evidence="1">The sequence shown here is derived from an EMBL/GenBank/DDBJ whole genome shotgun (WGS) entry which is preliminary data.</text>
</comment>
<dbReference type="AlphaFoldDB" id="A0A9P5N0I6"/>